<dbReference type="PANTHER" id="PTHR14303">
    <property type="entry name" value="DNA POLYMERASE DELTA SUBUNIT 4"/>
    <property type="match status" value="1"/>
</dbReference>
<evidence type="ECO:0000313" key="2">
    <source>
        <dbReference type="Proteomes" id="UP000594262"/>
    </source>
</evidence>
<dbReference type="GO" id="GO:0006261">
    <property type="term" value="P:DNA-templated DNA replication"/>
    <property type="evidence" value="ECO:0007669"/>
    <property type="project" value="TreeGrafter"/>
</dbReference>
<protein>
    <recommendedName>
        <fullName evidence="3">DNA polymerase delta subunit 4</fullName>
    </recommendedName>
</protein>
<proteinExistence type="predicted"/>
<accession>A0A7M5VB57</accession>
<reference evidence="1" key="1">
    <citation type="submission" date="2021-01" db="UniProtKB">
        <authorList>
            <consortium name="EnsemblMetazoa"/>
        </authorList>
    </citation>
    <scope>IDENTIFICATION</scope>
</reference>
<dbReference type="OrthoDB" id="337486at2759"/>
<evidence type="ECO:0000313" key="1">
    <source>
        <dbReference type="EnsemblMetazoa" id="CLYHEMP007304.1"/>
    </source>
</evidence>
<dbReference type="Pfam" id="PF04081">
    <property type="entry name" value="DNA_pol_delta_4"/>
    <property type="match status" value="1"/>
</dbReference>
<dbReference type="EnsemblMetazoa" id="CLYHEMT007304.1">
    <property type="protein sequence ID" value="CLYHEMP007304.1"/>
    <property type="gene ID" value="CLYHEMG007304"/>
</dbReference>
<dbReference type="GeneID" id="136822034"/>
<dbReference type="PANTHER" id="PTHR14303:SF0">
    <property type="entry name" value="DNA POLYMERASE DELTA SUBUNIT 4"/>
    <property type="match status" value="1"/>
</dbReference>
<dbReference type="RefSeq" id="XP_066934357.1">
    <property type="nucleotide sequence ID" value="XM_067078256.1"/>
</dbReference>
<dbReference type="GO" id="GO:0043625">
    <property type="term" value="C:delta DNA polymerase complex"/>
    <property type="evidence" value="ECO:0007669"/>
    <property type="project" value="TreeGrafter"/>
</dbReference>
<keyword evidence="2" id="KW-1185">Reference proteome</keyword>
<dbReference type="GO" id="GO:0000731">
    <property type="term" value="P:DNA synthesis involved in DNA repair"/>
    <property type="evidence" value="ECO:0007669"/>
    <property type="project" value="InterPro"/>
</dbReference>
<evidence type="ECO:0008006" key="3">
    <source>
        <dbReference type="Google" id="ProtNLM"/>
    </source>
</evidence>
<sequence length="100" mass="11648">MAKLNQLYPQKKNIFQGGKLKEDGKSSEQSATFLKDLETLKKFDLDSKFGPCIGITRLERWQRAHTHNLNPPHSIPKILKSYDENNNEIQESLWNDYELS</sequence>
<dbReference type="GO" id="GO:0003887">
    <property type="term" value="F:DNA-directed DNA polymerase activity"/>
    <property type="evidence" value="ECO:0007669"/>
    <property type="project" value="TreeGrafter"/>
</dbReference>
<name>A0A7M5VB57_9CNID</name>
<dbReference type="InterPro" id="IPR007218">
    <property type="entry name" value="DNA_pol_delta_4"/>
</dbReference>
<dbReference type="AlphaFoldDB" id="A0A7M5VB57"/>
<organism evidence="1 2">
    <name type="scientific">Clytia hemisphaerica</name>
    <dbReference type="NCBI Taxonomy" id="252671"/>
    <lineage>
        <taxon>Eukaryota</taxon>
        <taxon>Metazoa</taxon>
        <taxon>Cnidaria</taxon>
        <taxon>Hydrozoa</taxon>
        <taxon>Hydroidolina</taxon>
        <taxon>Leptothecata</taxon>
        <taxon>Obeliida</taxon>
        <taxon>Clytiidae</taxon>
        <taxon>Clytia</taxon>
    </lineage>
</organism>
<dbReference type="Proteomes" id="UP000594262">
    <property type="component" value="Unplaced"/>
</dbReference>